<name>A0A069AXP0_CLODI</name>
<gene>
    <name evidence="2" type="ORF">BN1095_4580002</name>
</gene>
<sequence>MPRIARNSNPDASDYEEIPLDALEDEDVSESVDTSDNSLKTIRNFMKKLRQ</sequence>
<reference evidence="2" key="1">
    <citation type="submission" date="2014-07" db="EMBL/GenBank/DDBJ databases">
        <authorList>
            <person name="Monot Marc"/>
        </authorList>
    </citation>
    <scope>NUCLEOTIDE SEQUENCE</scope>
    <source>
        <strain evidence="2">7032989</strain>
    </source>
</reference>
<feature type="region of interest" description="Disordered" evidence="1">
    <location>
        <begin position="1"/>
        <end position="35"/>
    </location>
</feature>
<evidence type="ECO:0000256" key="1">
    <source>
        <dbReference type="SAM" id="MobiDB-lite"/>
    </source>
</evidence>
<organism evidence="2">
    <name type="scientific">Clostridioides difficile</name>
    <name type="common">Peptoclostridium difficile</name>
    <dbReference type="NCBI Taxonomy" id="1496"/>
    <lineage>
        <taxon>Bacteria</taxon>
        <taxon>Bacillati</taxon>
        <taxon>Bacillota</taxon>
        <taxon>Clostridia</taxon>
        <taxon>Peptostreptococcales</taxon>
        <taxon>Peptostreptococcaceae</taxon>
        <taxon>Clostridioides</taxon>
    </lineage>
</organism>
<proteinExistence type="predicted"/>
<feature type="compositionally biased region" description="Acidic residues" evidence="1">
    <location>
        <begin position="13"/>
        <end position="30"/>
    </location>
</feature>
<protein>
    <submittedName>
        <fullName evidence="2">Uncharacterized protein</fullName>
    </submittedName>
</protein>
<feature type="compositionally biased region" description="Polar residues" evidence="1">
    <location>
        <begin position="1"/>
        <end position="11"/>
    </location>
</feature>
<dbReference type="AlphaFoldDB" id="A0A069AXP0"/>
<evidence type="ECO:0000313" key="2">
    <source>
        <dbReference type="EMBL" id="CDT38299.1"/>
    </source>
</evidence>
<accession>A0A069AXP0</accession>
<dbReference type="EMBL" id="LK933136">
    <property type="protein sequence ID" value="CDT38299.1"/>
    <property type="molecule type" value="Genomic_DNA"/>
</dbReference>